<reference evidence="1" key="3">
    <citation type="submission" date="2023-05" db="EMBL/GenBank/DDBJ databases">
        <authorList>
            <person name="Smith C.H."/>
        </authorList>
    </citation>
    <scope>NUCLEOTIDE SEQUENCE</scope>
    <source>
        <strain evidence="1">CHS0354</strain>
        <tissue evidence="1">Mantle</tissue>
    </source>
</reference>
<dbReference type="Proteomes" id="UP001195483">
    <property type="component" value="Unassembled WGS sequence"/>
</dbReference>
<gene>
    <name evidence="1" type="ORF">CHS0354_003948</name>
</gene>
<proteinExistence type="predicted"/>
<keyword evidence="2" id="KW-1185">Reference proteome</keyword>
<comment type="caution">
    <text evidence="1">The sequence shown here is derived from an EMBL/GenBank/DDBJ whole genome shotgun (WGS) entry which is preliminary data.</text>
</comment>
<sequence>GHRKINLVPTFLRTVIDIRYRTPAKLFSLKVLFCSSKKPGVLIDVMSRSIMRHSRYQYSTYDIAFKMDTPRQ</sequence>
<evidence type="ECO:0000313" key="2">
    <source>
        <dbReference type="Proteomes" id="UP001195483"/>
    </source>
</evidence>
<protein>
    <submittedName>
        <fullName evidence="1">Uncharacterized protein</fullName>
    </submittedName>
</protein>
<evidence type="ECO:0000313" key="1">
    <source>
        <dbReference type="EMBL" id="KAK3605305.1"/>
    </source>
</evidence>
<feature type="non-terminal residue" evidence="1">
    <location>
        <position position="1"/>
    </location>
</feature>
<accession>A0AAE0T8Q3</accession>
<dbReference type="EMBL" id="JAEAOA010000308">
    <property type="protein sequence ID" value="KAK3605305.1"/>
    <property type="molecule type" value="Genomic_DNA"/>
</dbReference>
<name>A0AAE0T8Q3_9BIVA</name>
<reference evidence="1" key="2">
    <citation type="journal article" date="2021" name="Genome Biol. Evol.">
        <title>Developing a high-quality reference genome for a parasitic bivalve with doubly uniparental inheritance (Bivalvia: Unionida).</title>
        <authorList>
            <person name="Smith C.H."/>
        </authorList>
    </citation>
    <scope>NUCLEOTIDE SEQUENCE</scope>
    <source>
        <strain evidence="1">CHS0354</strain>
        <tissue evidence="1">Mantle</tissue>
    </source>
</reference>
<dbReference type="AlphaFoldDB" id="A0AAE0T8Q3"/>
<reference evidence="1" key="1">
    <citation type="journal article" date="2021" name="Genome Biol. Evol.">
        <title>A High-Quality Reference Genome for a Parasitic Bivalve with Doubly Uniparental Inheritance (Bivalvia: Unionida).</title>
        <authorList>
            <person name="Smith C.H."/>
        </authorList>
    </citation>
    <scope>NUCLEOTIDE SEQUENCE</scope>
    <source>
        <strain evidence="1">CHS0354</strain>
    </source>
</reference>
<organism evidence="1 2">
    <name type="scientific">Potamilus streckersoni</name>
    <dbReference type="NCBI Taxonomy" id="2493646"/>
    <lineage>
        <taxon>Eukaryota</taxon>
        <taxon>Metazoa</taxon>
        <taxon>Spiralia</taxon>
        <taxon>Lophotrochozoa</taxon>
        <taxon>Mollusca</taxon>
        <taxon>Bivalvia</taxon>
        <taxon>Autobranchia</taxon>
        <taxon>Heteroconchia</taxon>
        <taxon>Palaeoheterodonta</taxon>
        <taxon>Unionida</taxon>
        <taxon>Unionoidea</taxon>
        <taxon>Unionidae</taxon>
        <taxon>Ambleminae</taxon>
        <taxon>Lampsilini</taxon>
        <taxon>Potamilus</taxon>
    </lineage>
</organism>